<dbReference type="RefSeq" id="WP_015907145.1">
    <property type="nucleotide sequence ID" value="NZ_FUZJ01000001.1"/>
</dbReference>
<dbReference type="GeneID" id="31771920"/>
<dbReference type="InterPro" id="IPR025233">
    <property type="entry name" value="DUF4176"/>
</dbReference>
<proteinExistence type="predicted"/>
<protein>
    <submittedName>
        <fullName evidence="1">Uncharacterized protein</fullName>
    </submittedName>
</protein>
<reference evidence="1 2" key="1">
    <citation type="submission" date="2017-05" db="EMBL/GenBank/DDBJ databases">
        <authorList>
            <person name="Varghese N."/>
            <person name="Submissions S."/>
        </authorList>
    </citation>
    <scope>NUCLEOTIDE SEQUENCE [LARGE SCALE GENOMIC DNA]</scope>
    <source>
        <strain evidence="1 2">MACB1020</strain>
    </source>
</reference>
<organism evidence="1 2">
    <name type="scientific">Caldicellulosiruptor bescii</name>
    <name type="common">Anaerocellum thermophilum</name>
    <dbReference type="NCBI Taxonomy" id="31899"/>
    <lineage>
        <taxon>Bacteria</taxon>
        <taxon>Bacillati</taxon>
        <taxon>Bacillota</taxon>
        <taxon>Bacillota incertae sedis</taxon>
        <taxon>Caldicellulosiruptorales</taxon>
        <taxon>Caldicellulosiruptoraceae</taxon>
        <taxon>Caldicellulosiruptor</taxon>
    </lineage>
</organism>
<dbReference type="Proteomes" id="UP000196803">
    <property type="component" value="Unassembled WGS sequence"/>
</dbReference>
<keyword evidence="2" id="KW-1185">Reference proteome</keyword>
<evidence type="ECO:0000313" key="1">
    <source>
        <dbReference type="EMBL" id="SMR95302.1"/>
    </source>
</evidence>
<name>A0ABY1SBQ1_CALBS</name>
<gene>
    <name evidence="1" type="ORF">SAMN05216240_2546</name>
</gene>
<accession>A0ABY1SBQ1</accession>
<dbReference type="EMBL" id="FXXC01000001">
    <property type="protein sequence ID" value="SMR95302.1"/>
    <property type="molecule type" value="Genomic_DNA"/>
</dbReference>
<sequence>MESKWLPIGSVVVLKGGNKPLMIYGRKQFNSRTGHEFDTTLIYSKICLNYIIFGFYFQSLHSSPP</sequence>
<dbReference type="Pfam" id="PF13780">
    <property type="entry name" value="DUF4176"/>
    <property type="match status" value="1"/>
</dbReference>
<evidence type="ECO:0000313" key="2">
    <source>
        <dbReference type="Proteomes" id="UP000196803"/>
    </source>
</evidence>
<comment type="caution">
    <text evidence="1">The sequence shown here is derived from an EMBL/GenBank/DDBJ whole genome shotgun (WGS) entry which is preliminary data.</text>
</comment>